<organism evidence="1 2">
    <name type="scientific">Rubinisphaera brasiliensis (strain ATCC 49424 / DSM 5305 / JCM 21570 / IAM 15109 / NBRC 103401 / IFAM 1448)</name>
    <name type="common">Planctomyces brasiliensis</name>
    <dbReference type="NCBI Taxonomy" id="756272"/>
    <lineage>
        <taxon>Bacteria</taxon>
        <taxon>Pseudomonadati</taxon>
        <taxon>Planctomycetota</taxon>
        <taxon>Planctomycetia</taxon>
        <taxon>Planctomycetales</taxon>
        <taxon>Planctomycetaceae</taxon>
        <taxon>Rubinisphaera</taxon>
    </lineage>
</organism>
<dbReference type="EMBL" id="CP002546">
    <property type="protein sequence ID" value="ADY61677.1"/>
    <property type="molecule type" value="Genomic_DNA"/>
</dbReference>
<protein>
    <submittedName>
        <fullName evidence="1">Uncharacterized protein</fullName>
    </submittedName>
</protein>
<dbReference type="Proteomes" id="UP000006860">
    <property type="component" value="Chromosome"/>
</dbReference>
<evidence type="ECO:0000313" key="2">
    <source>
        <dbReference type="Proteomes" id="UP000006860"/>
    </source>
</evidence>
<accession>F0SHC2</accession>
<keyword evidence="2" id="KW-1185">Reference proteome</keyword>
<evidence type="ECO:0000313" key="1">
    <source>
        <dbReference type="EMBL" id="ADY61677.1"/>
    </source>
</evidence>
<proteinExistence type="predicted"/>
<dbReference type="HOGENOM" id="CLU_2847158_0_0_0"/>
<name>F0SHC2_RUBBR</name>
<dbReference type="KEGG" id="pbs:Plabr_4100"/>
<dbReference type="AlphaFoldDB" id="F0SHC2"/>
<gene>
    <name evidence="1" type="ordered locus">Plabr_4100</name>
</gene>
<reference evidence="2" key="1">
    <citation type="submission" date="2011-02" db="EMBL/GenBank/DDBJ databases">
        <title>The complete genome of Planctomyces brasiliensis DSM 5305.</title>
        <authorList>
            <person name="Lucas S."/>
            <person name="Copeland A."/>
            <person name="Lapidus A."/>
            <person name="Bruce D."/>
            <person name="Goodwin L."/>
            <person name="Pitluck S."/>
            <person name="Kyrpides N."/>
            <person name="Mavromatis K."/>
            <person name="Pagani I."/>
            <person name="Ivanova N."/>
            <person name="Ovchinnikova G."/>
            <person name="Lu M."/>
            <person name="Detter J.C."/>
            <person name="Han C."/>
            <person name="Land M."/>
            <person name="Hauser L."/>
            <person name="Markowitz V."/>
            <person name="Cheng J.-F."/>
            <person name="Hugenholtz P."/>
            <person name="Woyke T."/>
            <person name="Wu D."/>
            <person name="Tindall B."/>
            <person name="Pomrenke H.G."/>
            <person name="Brambilla E."/>
            <person name="Klenk H.-P."/>
            <person name="Eisen J.A."/>
        </authorList>
    </citation>
    <scope>NUCLEOTIDE SEQUENCE [LARGE SCALE GENOMIC DNA]</scope>
    <source>
        <strain evidence="2">ATCC 49424 / DSM 5305 / JCM 21570 / NBRC 103401 / IFAM 1448</strain>
    </source>
</reference>
<sequence>MLLMVRWETGMVLPDNQFGNIPGKLATLVLYFFRNFVSRLFSHKCAPFVWNFDGRMKKAPPGERG</sequence>